<protein>
    <recommendedName>
        <fullName evidence="3">Metal-dependent phosphohydrolase</fullName>
    </recommendedName>
</protein>
<dbReference type="EMBL" id="NPDT01000001">
    <property type="protein sequence ID" value="PJZ67409.1"/>
    <property type="molecule type" value="Genomic_DNA"/>
</dbReference>
<dbReference type="Proteomes" id="UP000231912">
    <property type="component" value="Unassembled WGS sequence"/>
</dbReference>
<dbReference type="InterPro" id="IPR009218">
    <property type="entry name" value="HD_phosphohydro"/>
</dbReference>
<gene>
    <name evidence="1" type="ORF">CH371_05100</name>
</gene>
<dbReference type="AlphaFoldDB" id="A0A2M9ZG53"/>
<dbReference type="PANTHER" id="PTHR21174:SF0">
    <property type="entry name" value="HD PHOSPHOHYDROLASE FAMILY PROTEIN-RELATED"/>
    <property type="match status" value="1"/>
</dbReference>
<comment type="caution">
    <text evidence="1">The sequence shown here is derived from an EMBL/GenBank/DDBJ whole genome shotgun (WGS) entry which is preliminary data.</text>
</comment>
<evidence type="ECO:0008006" key="3">
    <source>
        <dbReference type="Google" id="ProtNLM"/>
    </source>
</evidence>
<dbReference type="PANTHER" id="PTHR21174">
    <property type="match status" value="1"/>
</dbReference>
<proteinExistence type="predicted"/>
<accession>A0A2M9ZG53</accession>
<evidence type="ECO:0000313" key="1">
    <source>
        <dbReference type="EMBL" id="PJZ67409.1"/>
    </source>
</evidence>
<evidence type="ECO:0000313" key="2">
    <source>
        <dbReference type="Proteomes" id="UP000231912"/>
    </source>
</evidence>
<dbReference type="Gene3D" id="1.10.3210.10">
    <property type="entry name" value="Hypothetical protein af1432"/>
    <property type="match status" value="1"/>
</dbReference>
<sequence>MLSLRESFNEVFRKFSATESEVSKLWEEIETRYSEPQRYYHTLEHLSYFLRRLTEFRDRIGDWPMILVAMFYHDIVYDPKDSQNEENSAILARERVGSLGIAPDRMEYCRNLILATKAHGSASDFDTKVFLDCDLSILGADRESYSKYASHIRREYGIYPDGVYIPGRKKVLEHFLGMDFIFKTEEYRDKREKQARENLTWELGNLEAKNT</sequence>
<dbReference type="SUPFAM" id="SSF109604">
    <property type="entry name" value="HD-domain/PDEase-like"/>
    <property type="match status" value="1"/>
</dbReference>
<name>A0A2M9ZG53_9LEPT</name>
<dbReference type="PIRSF" id="PIRSF035170">
    <property type="entry name" value="HD_phosphohydro"/>
    <property type="match status" value="1"/>
</dbReference>
<reference evidence="1 2" key="1">
    <citation type="submission" date="2017-07" db="EMBL/GenBank/DDBJ databases">
        <title>Leptospira spp. isolated from tropical soils.</title>
        <authorList>
            <person name="Thibeaux R."/>
            <person name="Iraola G."/>
            <person name="Ferres I."/>
            <person name="Bierque E."/>
            <person name="Girault D."/>
            <person name="Soupe-Gilbert M.-E."/>
            <person name="Picardeau M."/>
            <person name="Goarant C."/>
        </authorList>
    </citation>
    <scope>NUCLEOTIDE SEQUENCE [LARGE SCALE GENOMIC DNA]</scope>
    <source>
        <strain evidence="1 2">FH2-C-A2</strain>
    </source>
</reference>
<organism evidence="1 2">
    <name type="scientific">Leptospira wolffii</name>
    <dbReference type="NCBI Taxonomy" id="409998"/>
    <lineage>
        <taxon>Bacteria</taxon>
        <taxon>Pseudomonadati</taxon>
        <taxon>Spirochaetota</taxon>
        <taxon>Spirochaetia</taxon>
        <taxon>Leptospirales</taxon>
        <taxon>Leptospiraceae</taxon>
        <taxon>Leptospira</taxon>
    </lineage>
</organism>